<sequence length="457" mass="51040">MSGQIFPGDQPLDAVARSMRSTTLRLRLYILLALADALAISLAMLAPLYMPTYGVQWIPILFVALALYGWTSFTKGAFSIQALEAPRFGIRTALHALAATFAGLFLVSYFLRLEQRLPRLTLLAVMIGAALLLILFRLIVDKLARRRHGRSLVSELALVDGEDGAILRSSCLSTETLGIEPDLANPAMLDAFARLTRGIDRVVIFCPPERRERWAMMLKGANVRGEIATEGLEQFGVLGVERYKGRVTLLVSTGPLALAQRIMKRMLDISVTLPLLILISPALLAVAVAIKLDSKGPVFFKQRRVGRGNAFFNIYKFRSMITEQSDSEGRVSASRDDNRITRVGRLIRRTSIDELPQLFNVLLGSMSLVGPRPHALGSLAGEHLFWEVNERYWHRHVLKPGITGLAQVRGFRGATHHRRDLEQRLQADLEYIANWSLWQDIVIIISTLKVAVHRNAY</sequence>
<evidence type="ECO:0000256" key="5">
    <source>
        <dbReference type="ARBA" id="ARBA00022989"/>
    </source>
</evidence>
<dbReference type="Proteomes" id="UP000073923">
    <property type="component" value="Unassembled WGS sequence"/>
</dbReference>
<dbReference type="GO" id="GO:0016020">
    <property type="term" value="C:membrane"/>
    <property type="evidence" value="ECO:0007669"/>
    <property type="project" value="UniProtKB-SubCell"/>
</dbReference>
<dbReference type="Pfam" id="PF02397">
    <property type="entry name" value="Bac_transf"/>
    <property type="match status" value="1"/>
</dbReference>
<dbReference type="InterPro" id="IPR003362">
    <property type="entry name" value="Bact_transf"/>
</dbReference>
<dbReference type="EMBL" id="LDTF01000028">
    <property type="protein sequence ID" value="KTT99325.1"/>
    <property type="molecule type" value="Genomic_DNA"/>
</dbReference>
<evidence type="ECO:0000313" key="10">
    <source>
        <dbReference type="EMBL" id="KTT99325.1"/>
    </source>
</evidence>
<keyword evidence="4 8" id="KW-0812">Transmembrane</keyword>
<comment type="similarity">
    <text evidence="2">Belongs to the bacterial sugar transferase family.</text>
</comment>
<reference evidence="10 11" key="1">
    <citation type="journal article" date="2016" name="Front. Microbiol.">
        <title>Genomic Resource of Rice Seed Associated Bacteria.</title>
        <authorList>
            <person name="Midha S."/>
            <person name="Bansal K."/>
            <person name="Sharma S."/>
            <person name="Kumar N."/>
            <person name="Patil P.P."/>
            <person name="Chaudhry V."/>
            <person name="Patil P.B."/>
        </authorList>
    </citation>
    <scope>NUCLEOTIDE SEQUENCE [LARGE SCALE GENOMIC DNA]</scope>
    <source>
        <strain evidence="10 11">NS355</strain>
    </source>
</reference>
<keyword evidence="6 8" id="KW-0472">Membrane</keyword>
<dbReference type="AlphaFoldDB" id="A0A147IUY2"/>
<evidence type="ECO:0000256" key="8">
    <source>
        <dbReference type="SAM" id="Phobius"/>
    </source>
</evidence>
<feature type="transmembrane region" description="Helical" evidence="8">
    <location>
        <begin position="271"/>
        <end position="290"/>
    </location>
</feature>
<dbReference type="NCBIfam" id="TIGR03025">
    <property type="entry name" value="EPS_sugtrans"/>
    <property type="match status" value="1"/>
</dbReference>
<dbReference type="PANTHER" id="PTHR30576">
    <property type="entry name" value="COLANIC BIOSYNTHESIS UDP-GLUCOSE LIPID CARRIER TRANSFERASE"/>
    <property type="match status" value="1"/>
</dbReference>
<evidence type="ECO:0000256" key="6">
    <source>
        <dbReference type="ARBA" id="ARBA00023136"/>
    </source>
</evidence>
<evidence type="ECO:0000256" key="3">
    <source>
        <dbReference type="ARBA" id="ARBA00022679"/>
    </source>
</evidence>
<evidence type="ECO:0000256" key="2">
    <source>
        <dbReference type="ARBA" id="ARBA00006464"/>
    </source>
</evidence>
<feature type="transmembrane region" description="Helical" evidence="8">
    <location>
        <begin position="117"/>
        <end position="140"/>
    </location>
</feature>
<accession>A0A147IUY2</accession>
<feature type="domain" description="Bacterial sugar transferase" evidence="9">
    <location>
        <begin position="264"/>
        <end position="452"/>
    </location>
</feature>
<evidence type="ECO:0000256" key="1">
    <source>
        <dbReference type="ARBA" id="ARBA00004141"/>
    </source>
</evidence>
<comment type="caution">
    <text evidence="10">The sequence shown here is derived from an EMBL/GenBank/DDBJ whole genome shotgun (WGS) entry which is preliminary data.</text>
</comment>
<feature type="transmembrane region" description="Helical" evidence="8">
    <location>
        <begin position="93"/>
        <end position="111"/>
    </location>
</feature>
<dbReference type="InterPro" id="IPR017475">
    <property type="entry name" value="EPS_sugar_tfrase"/>
</dbReference>
<name>A0A147IUY2_9SPHN</name>
<evidence type="ECO:0000313" key="11">
    <source>
        <dbReference type="Proteomes" id="UP000073923"/>
    </source>
</evidence>
<feature type="transmembrane region" description="Helical" evidence="8">
    <location>
        <begin position="55"/>
        <end position="73"/>
    </location>
</feature>
<dbReference type="GO" id="GO:0000271">
    <property type="term" value="P:polysaccharide biosynthetic process"/>
    <property type="evidence" value="ECO:0007669"/>
    <property type="project" value="UniProtKB-KW"/>
</dbReference>
<keyword evidence="3" id="KW-0808">Transferase</keyword>
<proteinExistence type="inferred from homology"/>
<protein>
    <recommendedName>
        <fullName evidence="9">Bacterial sugar transferase domain-containing protein</fullName>
    </recommendedName>
</protein>
<gene>
    <name evidence="10" type="ORF">NS355_06900</name>
</gene>
<dbReference type="PATRIC" id="fig|172044.3.peg.1126"/>
<feature type="transmembrane region" description="Helical" evidence="8">
    <location>
        <begin position="28"/>
        <end position="49"/>
    </location>
</feature>
<evidence type="ECO:0000259" key="9">
    <source>
        <dbReference type="Pfam" id="PF02397"/>
    </source>
</evidence>
<organism evidence="10 11">
    <name type="scientific">Sphingomonas yabuuchiae</name>
    <dbReference type="NCBI Taxonomy" id="172044"/>
    <lineage>
        <taxon>Bacteria</taxon>
        <taxon>Pseudomonadati</taxon>
        <taxon>Pseudomonadota</taxon>
        <taxon>Alphaproteobacteria</taxon>
        <taxon>Sphingomonadales</taxon>
        <taxon>Sphingomonadaceae</taxon>
        <taxon>Sphingomonas</taxon>
    </lineage>
</organism>
<comment type="subcellular location">
    <subcellularLocation>
        <location evidence="1">Membrane</location>
        <topology evidence="1">Multi-pass membrane protein</topology>
    </subcellularLocation>
</comment>
<evidence type="ECO:0000256" key="7">
    <source>
        <dbReference type="ARBA" id="ARBA00023169"/>
    </source>
</evidence>
<dbReference type="GO" id="GO:0016780">
    <property type="term" value="F:phosphotransferase activity, for other substituted phosphate groups"/>
    <property type="evidence" value="ECO:0007669"/>
    <property type="project" value="TreeGrafter"/>
</dbReference>
<evidence type="ECO:0000256" key="4">
    <source>
        <dbReference type="ARBA" id="ARBA00022692"/>
    </source>
</evidence>
<keyword evidence="7" id="KW-0270">Exopolysaccharide synthesis</keyword>
<keyword evidence="5 8" id="KW-1133">Transmembrane helix</keyword>
<dbReference type="PANTHER" id="PTHR30576:SF0">
    <property type="entry name" value="UNDECAPRENYL-PHOSPHATE N-ACETYLGALACTOSAMINYL 1-PHOSPHATE TRANSFERASE-RELATED"/>
    <property type="match status" value="1"/>
</dbReference>